<feature type="domain" description="BPTI/Kunitz inhibitor" evidence="4">
    <location>
        <begin position="1"/>
        <end position="39"/>
    </location>
</feature>
<dbReference type="PANTHER" id="PTHR10083">
    <property type="entry name" value="KUNITZ-TYPE PROTEASE INHIBITOR-RELATED"/>
    <property type="match status" value="1"/>
</dbReference>
<dbReference type="GO" id="GO:0004867">
    <property type="term" value="F:serine-type endopeptidase inhibitor activity"/>
    <property type="evidence" value="ECO:0007669"/>
    <property type="project" value="UniProtKB-KW"/>
</dbReference>
<dbReference type="SUPFAM" id="SSF57362">
    <property type="entry name" value="BPTI-like"/>
    <property type="match status" value="4"/>
</dbReference>
<dbReference type="InterPro" id="IPR050098">
    <property type="entry name" value="TFPI/VKTCI-like"/>
</dbReference>
<dbReference type="PANTHER" id="PTHR10083:SF328">
    <property type="entry name" value="TISSUE FACTOR PATHWAY INHIBITOR"/>
    <property type="match status" value="1"/>
</dbReference>
<dbReference type="Gene3D" id="4.10.410.10">
    <property type="entry name" value="Pancreatic trypsin inhibitor Kunitz domain"/>
    <property type="match status" value="4"/>
</dbReference>
<dbReference type="Pfam" id="PF00014">
    <property type="entry name" value="Kunitz_BPTI"/>
    <property type="match status" value="4"/>
</dbReference>
<name>A0A368EZJ3_ANCCA</name>
<reference evidence="5 6" key="1">
    <citation type="submission" date="2014-10" db="EMBL/GenBank/DDBJ databases">
        <title>Draft genome of the hookworm Ancylostoma caninum.</title>
        <authorList>
            <person name="Mitreva M."/>
        </authorList>
    </citation>
    <scope>NUCLEOTIDE SEQUENCE [LARGE SCALE GENOMIC DNA]</scope>
    <source>
        <strain evidence="5 6">Baltimore</strain>
    </source>
</reference>
<dbReference type="EMBL" id="JOJR01016612">
    <property type="protein sequence ID" value="RCN24798.1"/>
    <property type="molecule type" value="Genomic_DNA"/>
</dbReference>
<dbReference type="PRINTS" id="PR00759">
    <property type="entry name" value="BASICPTASE"/>
</dbReference>
<dbReference type="GO" id="GO:0005615">
    <property type="term" value="C:extracellular space"/>
    <property type="evidence" value="ECO:0007669"/>
    <property type="project" value="TreeGrafter"/>
</dbReference>
<dbReference type="STRING" id="29170.A0A368EZJ3"/>
<evidence type="ECO:0000256" key="1">
    <source>
        <dbReference type="ARBA" id="ARBA00022690"/>
    </source>
</evidence>
<feature type="domain" description="BPTI/Kunitz inhibitor" evidence="4">
    <location>
        <begin position="189"/>
        <end position="222"/>
    </location>
</feature>
<gene>
    <name evidence="5" type="ORF">ANCCAN_29499</name>
</gene>
<dbReference type="SMART" id="SM00131">
    <property type="entry name" value="KU"/>
    <property type="match status" value="4"/>
</dbReference>
<keyword evidence="3" id="KW-1015">Disulfide bond</keyword>
<protein>
    <submittedName>
        <fullName evidence="5">Kunitz/Bovine pancreatic trypsin inhibitor domain protein</fullName>
    </submittedName>
</protein>
<sequence>MMKRFAYDNTKKKCVKFYYGGCKGNQNNFKSMEDCTWTCEQKISKPEPEQDEEDMCSMSIEVGPCKAKIKRFAYDKTKEKCVEFYFGGCKGNQNNFETMEDCTWTCEQKLPKPETEKDVCSQPITTGPCKSSMPRYGYDAKRGKCVKFVYGGCKGNDNRFLTKSGCEQTCMNGSNETQNRGSEDGKYRCSLPIASGPCKGKIRRFAYDTETGKCVRFTYGGC</sequence>
<dbReference type="Proteomes" id="UP000252519">
    <property type="component" value="Unassembled WGS sequence"/>
</dbReference>
<evidence type="ECO:0000313" key="6">
    <source>
        <dbReference type="Proteomes" id="UP000252519"/>
    </source>
</evidence>
<dbReference type="FunFam" id="4.10.410.10:FF:000020">
    <property type="entry name" value="Collagen, type VI, alpha 3"/>
    <property type="match status" value="2"/>
</dbReference>
<dbReference type="AlphaFoldDB" id="A0A368EZJ3"/>
<evidence type="ECO:0000256" key="3">
    <source>
        <dbReference type="ARBA" id="ARBA00023157"/>
    </source>
</evidence>
<dbReference type="InterPro" id="IPR002223">
    <property type="entry name" value="Kunitz_BPTI"/>
</dbReference>
<evidence type="ECO:0000256" key="2">
    <source>
        <dbReference type="ARBA" id="ARBA00022900"/>
    </source>
</evidence>
<evidence type="ECO:0000313" key="5">
    <source>
        <dbReference type="EMBL" id="RCN24798.1"/>
    </source>
</evidence>
<organism evidence="5 6">
    <name type="scientific">Ancylostoma caninum</name>
    <name type="common">Dog hookworm</name>
    <dbReference type="NCBI Taxonomy" id="29170"/>
    <lineage>
        <taxon>Eukaryota</taxon>
        <taxon>Metazoa</taxon>
        <taxon>Ecdysozoa</taxon>
        <taxon>Nematoda</taxon>
        <taxon>Chromadorea</taxon>
        <taxon>Rhabditida</taxon>
        <taxon>Rhabditina</taxon>
        <taxon>Rhabditomorpha</taxon>
        <taxon>Strongyloidea</taxon>
        <taxon>Ancylostomatidae</taxon>
        <taxon>Ancylostomatinae</taxon>
        <taxon>Ancylostoma</taxon>
    </lineage>
</organism>
<keyword evidence="2" id="KW-0722">Serine protease inhibitor</keyword>
<dbReference type="CDD" id="cd00109">
    <property type="entry name" value="Kunitz-type"/>
    <property type="match status" value="4"/>
</dbReference>
<feature type="domain" description="BPTI/Kunitz inhibitor" evidence="4">
    <location>
        <begin position="120"/>
        <end position="170"/>
    </location>
</feature>
<keyword evidence="6" id="KW-1185">Reference proteome</keyword>
<dbReference type="InterPro" id="IPR020901">
    <property type="entry name" value="Prtase_inh_Kunz-CS"/>
</dbReference>
<feature type="domain" description="BPTI/Kunitz inhibitor" evidence="4">
    <location>
        <begin position="56"/>
        <end position="106"/>
    </location>
</feature>
<dbReference type="InterPro" id="IPR036880">
    <property type="entry name" value="Kunitz_BPTI_sf"/>
</dbReference>
<dbReference type="OrthoDB" id="4473401at2759"/>
<keyword evidence="1" id="KW-0646">Protease inhibitor</keyword>
<proteinExistence type="predicted"/>
<accession>A0A368EZJ3</accession>
<dbReference type="PROSITE" id="PS00280">
    <property type="entry name" value="BPTI_KUNITZ_1"/>
    <property type="match status" value="2"/>
</dbReference>
<evidence type="ECO:0000259" key="4">
    <source>
        <dbReference type="PROSITE" id="PS50279"/>
    </source>
</evidence>
<dbReference type="PROSITE" id="PS50279">
    <property type="entry name" value="BPTI_KUNITZ_2"/>
    <property type="match status" value="4"/>
</dbReference>
<feature type="non-terminal residue" evidence="5">
    <location>
        <position position="222"/>
    </location>
</feature>
<comment type="caution">
    <text evidence="5">The sequence shown here is derived from an EMBL/GenBank/DDBJ whole genome shotgun (WGS) entry which is preliminary data.</text>
</comment>